<comment type="caution">
    <text evidence="1">The sequence shown here is derived from an EMBL/GenBank/DDBJ whole genome shotgun (WGS) entry which is preliminary data.</text>
</comment>
<gene>
    <name evidence="1" type="ORF">Aspvir_007567</name>
</gene>
<dbReference type="GeneID" id="66935549"/>
<evidence type="ECO:0000313" key="1">
    <source>
        <dbReference type="EMBL" id="GIK03495.1"/>
    </source>
</evidence>
<dbReference type="Proteomes" id="UP000710440">
    <property type="component" value="Unassembled WGS sequence"/>
</dbReference>
<accession>A0A9P3BWD5</accession>
<sequence>MTRRDMSKEALKAKRSAVINQLQQLHQVLSSVKSRTNFGIDELCELSLKAVRVELAPDTELLQFEPCFFLPQPTSVFLDHPLIEEEYVSDLERDRGGPVFCGEYPTEDSEEDEDDWLGKLEDLCDHIESCVDAPRHGIYAPHELAGLDDLTPLRSCENRLPDVILFVDGGHADWVGKVGDGLCFTYDYLDKSGGTPHVIIQLEVRYCGNDTSLTHGEVCALVGNMCQWYSLREFRHHAMCPVSLRLFFTDPGLF</sequence>
<dbReference type="OrthoDB" id="4453902at2759"/>
<reference evidence="1 2" key="1">
    <citation type="submission" date="2021-02" db="EMBL/GenBank/DDBJ databases">
        <title>Pan-genome distribution and transcriptional activeness of fungal secondary metabolism genes in Aspergillus section Fumigati.</title>
        <authorList>
            <person name="Takahashi H."/>
            <person name="Umemura M."/>
            <person name="Ninomiya A."/>
            <person name="Kusuya Y."/>
            <person name="Urayama S."/>
            <person name="Shimizu M."/>
            <person name="Watanabe A."/>
            <person name="Kamei K."/>
            <person name="Yaguchi T."/>
            <person name="Hagiwara D."/>
        </authorList>
    </citation>
    <scope>NUCLEOTIDE SEQUENCE [LARGE SCALE GENOMIC DNA]</scope>
    <source>
        <strain evidence="1 2">IFM 47045</strain>
    </source>
</reference>
<protein>
    <submittedName>
        <fullName evidence="1">Uncharacterized protein</fullName>
    </submittedName>
</protein>
<dbReference type="RefSeq" id="XP_043126681.1">
    <property type="nucleotide sequence ID" value="XM_043270746.1"/>
</dbReference>
<dbReference type="AlphaFoldDB" id="A0A9P3BWD5"/>
<evidence type="ECO:0000313" key="2">
    <source>
        <dbReference type="Proteomes" id="UP000710440"/>
    </source>
</evidence>
<proteinExistence type="predicted"/>
<name>A0A9P3BWD5_ASPVI</name>
<organism evidence="1 2">
    <name type="scientific">Aspergillus viridinutans</name>
    <dbReference type="NCBI Taxonomy" id="75553"/>
    <lineage>
        <taxon>Eukaryota</taxon>
        <taxon>Fungi</taxon>
        <taxon>Dikarya</taxon>
        <taxon>Ascomycota</taxon>
        <taxon>Pezizomycotina</taxon>
        <taxon>Eurotiomycetes</taxon>
        <taxon>Eurotiomycetidae</taxon>
        <taxon>Eurotiales</taxon>
        <taxon>Aspergillaceae</taxon>
        <taxon>Aspergillus</taxon>
        <taxon>Aspergillus subgen. Fumigati</taxon>
    </lineage>
</organism>
<keyword evidence="2" id="KW-1185">Reference proteome</keyword>
<dbReference type="EMBL" id="BOPL01000005">
    <property type="protein sequence ID" value="GIK03495.1"/>
    <property type="molecule type" value="Genomic_DNA"/>
</dbReference>